<keyword evidence="7" id="KW-1185">Reference proteome</keyword>
<feature type="domain" description="P-type ATPase A" evidence="5">
    <location>
        <begin position="89"/>
        <end position="169"/>
    </location>
</feature>
<keyword evidence="4" id="KW-0472">Membrane</keyword>
<keyword evidence="4" id="KW-1133">Transmembrane helix</keyword>
<evidence type="ECO:0000313" key="6">
    <source>
        <dbReference type="EMBL" id="SHF70408.1"/>
    </source>
</evidence>
<feature type="region of interest" description="Disordered" evidence="3">
    <location>
        <begin position="328"/>
        <end position="349"/>
    </location>
</feature>
<evidence type="ECO:0000256" key="2">
    <source>
        <dbReference type="ARBA" id="ARBA00006024"/>
    </source>
</evidence>
<reference evidence="6 7" key="1">
    <citation type="submission" date="2016-11" db="EMBL/GenBank/DDBJ databases">
        <authorList>
            <person name="Jaros S."/>
            <person name="Januszkiewicz K."/>
            <person name="Wedrychowicz H."/>
        </authorList>
    </citation>
    <scope>NUCLEOTIDE SEQUENCE [LARGE SCALE GENOMIC DNA]</scope>
    <source>
        <strain evidence="6 7">DSM 44523</strain>
    </source>
</reference>
<dbReference type="Gene3D" id="2.70.150.10">
    <property type="entry name" value="Calcium-transporting ATPase, cytoplasmic transduction domain A"/>
    <property type="match status" value="1"/>
</dbReference>
<feature type="transmembrane region" description="Helical" evidence="4">
    <location>
        <begin position="46"/>
        <end position="64"/>
    </location>
</feature>
<dbReference type="PANTHER" id="PTHR48085:SF5">
    <property type="entry name" value="CADMIUM_ZINC-TRANSPORTING ATPASE HMA4-RELATED"/>
    <property type="match status" value="1"/>
</dbReference>
<feature type="transmembrane region" description="Helical" evidence="4">
    <location>
        <begin position="193"/>
        <end position="212"/>
    </location>
</feature>
<proteinExistence type="inferred from homology"/>
<feature type="transmembrane region" description="Helical" evidence="4">
    <location>
        <begin position="218"/>
        <end position="242"/>
    </location>
</feature>
<name>A0A1M5DTP8_STRHI</name>
<dbReference type="EMBL" id="FQVN01000004">
    <property type="protein sequence ID" value="SHF70408.1"/>
    <property type="molecule type" value="Genomic_DNA"/>
</dbReference>
<keyword evidence="4" id="KW-0812">Transmembrane</keyword>
<evidence type="ECO:0000256" key="3">
    <source>
        <dbReference type="SAM" id="MobiDB-lite"/>
    </source>
</evidence>
<comment type="similarity">
    <text evidence="2">Belongs to the cation transport ATPase (P-type) (TC 3.A.3) family. Type IB subfamily.</text>
</comment>
<dbReference type="Pfam" id="PF00122">
    <property type="entry name" value="E1-E2_ATPase"/>
    <property type="match status" value="1"/>
</dbReference>
<accession>A0A1M5DTP8</accession>
<comment type="subcellular location">
    <subcellularLocation>
        <location evidence="1">Membrane</location>
        <topology evidence="1">Multi-pass membrane protein</topology>
    </subcellularLocation>
</comment>
<dbReference type="GO" id="GO:0016020">
    <property type="term" value="C:membrane"/>
    <property type="evidence" value="ECO:0007669"/>
    <property type="project" value="TreeGrafter"/>
</dbReference>
<feature type="transmembrane region" description="Helical" evidence="4">
    <location>
        <begin position="21"/>
        <end position="40"/>
    </location>
</feature>
<dbReference type="STRING" id="2017.SAMN05444320_104604"/>
<evidence type="ECO:0000313" key="7">
    <source>
        <dbReference type="Proteomes" id="UP000184501"/>
    </source>
</evidence>
<protein>
    <submittedName>
        <fullName evidence="6">E1-E2 ATPase</fullName>
    </submittedName>
</protein>
<dbReference type="InterPro" id="IPR051014">
    <property type="entry name" value="Cation_Transport_ATPase_IB"/>
</dbReference>
<sequence>MNAINAARRRTSGRRPVRRDRLGLAAAVVLGLPALGLAAVAGGAPLFAVAGLVLVGGLALGEAARRWAEQDLRRVWRAAPRWANQRMTRGVRTVPAARVGPGDLVVVRQGEMVPVDGRIAGVGLFDESALGAGTRPRWRSPGGAVLAGATNLGPDVELWATTGADDSAHAALRNAVVALRVAEEALVNALRRLGFGLGVAGLLAAAVVWALTGEPARAASVLLVATPLPLLTASVVAMTAGASRAARRGVLRDTANPLAGAVARRARRCAVGAGCLALVPGLAGVAAAFGHLAPMTALLVRAVVDATALGVALLALFPPLCPSLRGRARGSERHDGPGTSLNALLGLPG</sequence>
<organism evidence="6 7">
    <name type="scientific">Streptoalloteichus hindustanus</name>
    <dbReference type="NCBI Taxonomy" id="2017"/>
    <lineage>
        <taxon>Bacteria</taxon>
        <taxon>Bacillati</taxon>
        <taxon>Actinomycetota</taxon>
        <taxon>Actinomycetes</taxon>
        <taxon>Pseudonocardiales</taxon>
        <taxon>Pseudonocardiaceae</taxon>
        <taxon>Streptoalloteichus</taxon>
    </lineage>
</organism>
<dbReference type="RefSeq" id="WP_073483743.1">
    <property type="nucleotide sequence ID" value="NZ_FQVN01000004.1"/>
</dbReference>
<feature type="transmembrane region" description="Helical" evidence="4">
    <location>
        <begin position="298"/>
        <end position="317"/>
    </location>
</feature>
<evidence type="ECO:0000256" key="1">
    <source>
        <dbReference type="ARBA" id="ARBA00004141"/>
    </source>
</evidence>
<dbReference type="Proteomes" id="UP000184501">
    <property type="component" value="Unassembled WGS sequence"/>
</dbReference>
<gene>
    <name evidence="6" type="ORF">SAMN05444320_104604</name>
</gene>
<dbReference type="InterPro" id="IPR059000">
    <property type="entry name" value="ATPase_P-type_domA"/>
</dbReference>
<feature type="transmembrane region" description="Helical" evidence="4">
    <location>
        <begin position="270"/>
        <end position="292"/>
    </location>
</feature>
<evidence type="ECO:0000256" key="4">
    <source>
        <dbReference type="SAM" id="Phobius"/>
    </source>
</evidence>
<evidence type="ECO:0000259" key="5">
    <source>
        <dbReference type="Pfam" id="PF00122"/>
    </source>
</evidence>
<dbReference type="OrthoDB" id="7059309at2"/>
<dbReference type="GO" id="GO:0015086">
    <property type="term" value="F:cadmium ion transmembrane transporter activity"/>
    <property type="evidence" value="ECO:0007669"/>
    <property type="project" value="TreeGrafter"/>
</dbReference>
<dbReference type="PANTHER" id="PTHR48085">
    <property type="entry name" value="CADMIUM/ZINC-TRANSPORTING ATPASE HMA2-RELATED"/>
    <property type="match status" value="1"/>
</dbReference>
<dbReference type="InterPro" id="IPR008250">
    <property type="entry name" value="ATPase_P-typ_transduc_dom_A_sf"/>
</dbReference>
<dbReference type="AlphaFoldDB" id="A0A1M5DTP8"/>
<dbReference type="SUPFAM" id="SSF81653">
    <property type="entry name" value="Calcium ATPase, transduction domain A"/>
    <property type="match status" value="1"/>
</dbReference>